<feature type="domain" description="SSD" evidence="10">
    <location>
        <begin position="248"/>
        <end position="405"/>
    </location>
</feature>
<keyword evidence="4 9" id="KW-0812">Transmembrane</keyword>
<dbReference type="FunFam" id="1.20.1640.10:FF:000013">
    <property type="entry name" value="PaTched Related family"/>
    <property type="match status" value="1"/>
</dbReference>
<dbReference type="PROSITE" id="PS50156">
    <property type="entry name" value="SSD"/>
    <property type="match status" value="1"/>
</dbReference>
<feature type="transmembrane region" description="Helical" evidence="9">
    <location>
        <begin position="249"/>
        <end position="268"/>
    </location>
</feature>
<dbReference type="Proteomes" id="UP000024635">
    <property type="component" value="Unassembled WGS sequence"/>
</dbReference>
<dbReference type="GO" id="GO:0018996">
    <property type="term" value="P:molting cycle, collagen and cuticulin-based cuticle"/>
    <property type="evidence" value="ECO:0007669"/>
    <property type="project" value="TreeGrafter"/>
</dbReference>
<evidence type="ECO:0000256" key="2">
    <source>
        <dbReference type="ARBA" id="ARBA00005585"/>
    </source>
</evidence>
<evidence type="ECO:0000313" key="11">
    <source>
        <dbReference type="EMBL" id="EYB92023.1"/>
    </source>
</evidence>
<keyword evidence="7" id="KW-0325">Glycoprotein</keyword>
<dbReference type="InterPro" id="IPR000731">
    <property type="entry name" value="SSD"/>
</dbReference>
<evidence type="ECO:0000256" key="9">
    <source>
        <dbReference type="SAM" id="Phobius"/>
    </source>
</evidence>
<evidence type="ECO:0000256" key="6">
    <source>
        <dbReference type="ARBA" id="ARBA00023136"/>
    </source>
</evidence>
<evidence type="ECO:0000256" key="4">
    <source>
        <dbReference type="ARBA" id="ARBA00022692"/>
    </source>
</evidence>
<keyword evidence="5 9" id="KW-1133">Transmembrane helix</keyword>
<evidence type="ECO:0000256" key="5">
    <source>
        <dbReference type="ARBA" id="ARBA00022989"/>
    </source>
</evidence>
<dbReference type="OrthoDB" id="6510177at2759"/>
<feature type="transmembrane region" description="Helical" evidence="9">
    <location>
        <begin position="788"/>
        <end position="812"/>
    </location>
</feature>
<proteinExistence type="inferred from homology"/>
<feature type="transmembrane region" description="Helical" evidence="9">
    <location>
        <begin position="21"/>
        <end position="45"/>
    </location>
</feature>
<dbReference type="EMBL" id="JARK01001535">
    <property type="protein sequence ID" value="EYB92023.1"/>
    <property type="molecule type" value="Genomic_DNA"/>
</dbReference>
<dbReference type="PANTHER" id="PTHR10796:SF104">
    <property type="entry name" value="SSD DOMAIN-CONTAINING PROTEIN"/>
    <property type="match status" value="1"/>
</dbReference>
<dbReference type="InterPro" id="IPR003392">
    <property type="entry name" value="PTHD_SSD"/>
</dbReference>
<dbReference type="GO" id="GO:0005886">
    <property type="term" value="C:plasma membrane"/>
    <property type="evidence" value="ECO:0007669"/>
    <property type="project" value="UniProtKB-SubCell"/>
</dbReference>
<dbReference type="InterPro" id="IPR051697">
    <property type="entry name" value="Patched_domain-protein"/>
</dbReference>
<gene>
    <name evidence="11" type="primary">Acey_s0199.g1672</name>
    <name evidence="11" type="ORF">Y032_0199g1672</name>
</gene>
<protein>
    <recommendedName>
        <fullName evidence="10">SSD domain-containing protein</fullName>
    </recommendedName>
</protein>
<feature type="transmembrane region" description="Helical" evidence="9">
    <location>
        <begin position="382"/>
        <end position="405"/>
    </location>
</feature>
<comment type="caution">
    <text evidence="11">The sequence shown here is derived from an EMBL/GenBank/DDBJ whole genome shotgun (WGS) entry which is preliminary data.</text>
</comment>
<feature type="transmembrane region" description="Helical" evidence="9">
    <location>
        <begin position="661"/>
        <end position="680"/>
    </location>
</feature>
<accession>A0A016SMW5</accession>
<dbReference type="SUPFAM" id="SSF82866">
    <property type="entry name" value="Multidrug efflux transporter AcrB transmembrane domain"/>
    <property type="match status" value="2"/>
</dbReference>
<evidence type="ECO:0000256" key="1">
    <source>
        <dbReference type="ARBA" id="ARBA00004651"/>
    </source>
</evidence>
<evidence type="ECO:0000256" key="3">
    <source>
        <dbReference type="ARBA" id="ARBA00022475"/>
    </source>
</evidence>
<feature type="transmembrane region" description="Helical" evidence="9">
    <location>
        <begin position="351"/>
        <end position="370"/>
    </location>
</feature>
<dbReference type="GO" id="GO:0030659">
    <property type="term" value="C:cytoplasmic vesicle membrane"/>
    <property type="evidence" value="ECO:0007669"/>
    <property type="project" value="TreeGrafter"/>
</dbReference>
<comment type="subcellular location">
    <subcellularLocation>
        <location evidence="1">Cell membrane</location>
        <topology evidence="1">Multi-pass membrane protein</topology>
    </subcellularLocation>
</comment>
<dbReference type="Gene3D" id="1.20.1640.10">
    <property type="entry name" value="Multidrug efflux transporter AcrB transmembrane domain"/>
    <property type="match status" value="2"/>
</dbReference>
<feature type="compositionally biased region" description="Low complexity" evidence="8">
    <location>
        <begin position="819"/>
        <end position="839"/>
    </location>
</feature>
<feature type="transmembrane region" description="Helical" evidence="9">
    <location>
        <begin position="714"/>
        <end position="735"/>
    </location>
</feature>
<evidence type="ECO:0000259" key="10">
    <source>
        <dbReference type="PROSITE" id="PS50156"/>
    </source>
</evidence>
<keyword evidence="3" id="KW-1003">Cell membrane</keyword>
<keyword evidence="12" id="KW-1185">Reference proteome</keyword>
<sequence length="893" mass="100401">MFFKKFFERLMADFFSGLGRVVARSPFTVITLCLTLCMVLSVGFIRFEEVNNVRTEYSPADSPSRMEYAVAKSFLNQNGTLDPSYVMVSAKDGGSLLRETHRLRLIELTKTLRDNVTVEFRGKNYEFRDLCGPYCELYTAFLAFITLYDPSNPATFTYPQLDLFGMPAFIGNNVYGITLKNGTKLIESFTTAILPFYLVSSYEDGDVIYHWLLEARRTFSEERFNIFECEVTGDSLVSAEVRRMGLETAPMIALSVVAMILFVVCSSFRRDPSRAKPWESLVGCLIPLLALLSTTGLLCWCGWKFQSIIVAAFFLVLSVGVDDVFILLRAWDRTSVDDEVPERLAVTLEECGPSILISSITNAMAFFIGMTSQTPAVRSFSLYSALAISICFLYQLIMFSAVLAAGGYRERNGWQSLLCWKKANPKARSAVVERVVIIQNVIIRHFSRIIATWPARIILAVFMCCYYYASVVGITQLQSLITIEKMALPDSYLSTFQDSFEASLKTMQPIMVFVLNPGDLREPERLATIKQIVRDFENATYSYGSESTFFWIQAYEDYLNFYGENEEFTYTEIPRFFKSAENFFFSSSVKYNETACLENDPNCITSFFFMTNFHGHIKYHELIPAVKDWRRIAAKYPDYKVYPYSEHAPFVDQTLAIDSTVWGSMGTALFCTAIACFVFIPNLACIITACFSVLSITVGILGLLSLWGMDLDPLSMAALLMAIGFSVDFTSHIAYHFYRSKQQDPALRVEDTLTCIGWPLVQVGLSTVVAILPCLLKPSYLVMVFLKTIVVTCSLGVFHGLVVMPAILTAVCRPKDDSPSPSITETSELSSERSSSTRSSDGHKDSFYRTQKLLNRLNQEFCHAKVAPIAPEQVNGRPALKHNIALGRAPSPV</sequence>
<evidence type="ECO:0000256" key="8">
    <source>
        <dbReference type="SAM" id="MobiDB-lite"/>
    </source>
</evidence>
<comment type="similarity">
    <text evidence="2">Belongs to the patched family.</text>
</comment>
<feature type="transmembrane region" description="Helical" evidence="9">
    <location>
        <begin position="449"/>
        <end position="469"/>
    </location>
</feature>
<keyword evidence="6 9" id="KW-0472">Membrane</keyword>
<dbReference type="GO" id="GO:0006897">
    <property type="term" value="P:endocytosis"/>
    <property type="evidence" value="ECO:0007669"/>
    <property type="project" value="TreeGrafter"/>
</dbReference>
<evidence type="ECO:0000313" key="12">
    <source>
        <dbReference type="Proteomes" id="UP000024635"/>
    </source>
</evidence>
<feature type="transmembrane region" description="Helical" evidence="9">
    <location>
        <begin position="687"/>
        <end position="708"/>
    </location>
</feature>
<name>A0A016SMW5_9BILA</name>
<feature type="region of interest" description="Disordered" evidence="8">
    <location>
        <begin position="814"/>
        <end position="845"/>
    </location>
</feature>
<dbReference type="PANTHER" id="PTHR10796">
    <property type="entry name" value="PATCHED-RELATED"/>
    <property type="match status" value="1"/>
</dbReference>
<feature type="transmembrane region" description="Helical" evidence="9">
    <location>
        <begin position="309"/>
        <end position="331"/>
    </location>
</feature>
<reference evidence="12" key="1">
    <citation type="journal article" date="2015" name="Nat. Genet.">
        <title>The genome and transcriptome of the zoonotic hookworm Ancylostoma ceylanicum identify infection-specific gene families.</title>
        <authorList>
            <person name="Schwarz E.M."/>
            <person name="Hu Y."/>
            <person name="Antoshechkin I."/>
            <person name="Miller M.M."/>
            <person name="Sternberg P.W."/>
            <person name="Aroian R.V."/>
        </authorList>
    </citation>
    <scope>NUCLEOTIDE SEQUENCE</scope>
    <source>
        <strain evidence="12">HY135</strain>
    </source>
</reference>
<dbReference type="Pfam" id="PF02460">
    <property type="entry name" value="Patched"/>
    <property type="match status" value="1"/>
</dbReference>
<evidence type="ECO:0000256" key="7">
    <source>
        <dbReference type="ARBA" id="ARBA00023180"/>
    </source>
</evidence>
<dbReference type="AlphaFoldDB" id="A0A016SMW5"/>
<organism evidence="11 12">
    <name type="scientific">Ancylostoma ceylanicum</name>
    <dbReference type="NCBI Taxonomy" id="53326"/>
    <lineage>
        <taxon>Eukaryota</taxon>
        <taxon>Metazoa</taxon>
        <taxon>Ecdysozoa</taxon>
        <taxon>Nematoda</taxon>
        <taxon>Chromadorea</taxon>
        <taxon>Rhabditida</taxon>
        <taxon>Rhabditina</taxon>
        <taxon>Rhabditomorpha</taxon>
        <taxon>Strongyloidea</taxon>
        <taxon>Ancylostomatidae</taxon>
        <taxon>Ancylostomatinae</taxon>
        <taxon>Ancylostoma</taxon>
    </lineage>
</organism>
<feature type="transmembrane region" description="Helical" evidence="9">
    <location>
        <begin position="280"/>
        <end position="303"/>
    </location>
</feature>
<feature type="transmembrane region" description="Helical" evidence="9">
    <location>
        <begin position="756"/>
        <end position="776"/>
    </location>
</feature>